<proteinExistence type="predicted"/>
<dbReference type="InterPro" id="IPR051276">
    <property type="entry name" value="Saccharopine_DH-like_oxidrdct"/>
</dbReference>
<evidence type="ECO:0000313" key="4">
    <source>
        <dbReference type="Proteomes" id="UP000251800"/>
    </source>
</evidence>
<reference evidence="3 4" key="1">
    <citation type="submission" date="2018-05" db="EMBL/GenBank/DDBJ databases">
        <title>Abyssibacter profundi OUC007T gen. nov., sp. nov, a marine bacterium isolated from seawater of the Mariana Trench.</title>
        <authorList>
            <person name="Zhou S."/>
        </authorList>
    </citation>
    <scope>NUCLEOTIDE SEQUENCE [LARGE SCALE GENOMIC DNA]</scope>
    <source>
        <strain evidence="3 4">OUC007</strain>
    </source>
</reference>
<dbReference type="AlphaFoldDB" id="A0A383XPS7"/>
<dbReference type="InterPro" id="IPR005097">
    <property type="entry name" value="Sacchrp_dh_NADP-bd"/>
</dbReference>
<dbReference type="GO" id="GO:0009247">
    <property type="term" value="P:glycolipid biosynthetic process"/>
    <property type="evidence" value="ECO:0007669"/>
    <property type="project" value="TreeGrafter"/>
</dbReference>
<feature type="region of interest" description="Disordered" evidence="1">
    <location>
        <begin position="197"/>
        <end position="217"/>
    </location>
</feature>
<dbReference type="Proteomes" id="UP000251800">
    <property type="component" value="Unassembled WGS sequence"/>
</dbReference>
<dbReference type="Pfam" id="PF03435">
    <property type="entry name" value="Sacchrp_dh_NADP"/>
    <property type="match status" value="1"/>
</dbReference>
<evidence type="ECO:0000259" key="2">
    <source>
        <dbReference type="Pfam" id="PF03435"/>
    </source>
</evidence>
<evidence type="ECO:0000256" key="1">
    <source>
        <dbReference type="SAM" id="MobiDB-lite"/>
    </source>
</evidence>
<dbReference type="OrthoDB" id="4420885at2"/>
<protein>
    <submittedName>
        <fullName evidence="3">Saccharopine dehydrogenase</fullName>
    </submittedName>
</protein>
<evidence type="ECO:0000313" key="3">
    <source>
        <dbReference type="EMBL" id="PWN54631.1"/>
    </source>
</evidence>
<keyword evidence="4" id="KW-1185">Reference proteome</keyword>
<sequence>MNDLILFGATGFTGGLTAEYLARHAPDSLRWALAGRSVRKLADVKRRLAKLSPACESLGLVQADVNNPESLAAMAASTRAVVTTVGPYIHYGEPLVKACAEAGTHYLDLTGEPEFVELCLQRYDAVARDTGAKIINCCGFDSIPHDLGVLYTVLQCPPDVPLRIRGYVSLSMDVSGGTWQSAIHAFSRARHYLQLRRQRGRSPAPSGRQVRALPPGLRREPQIGGWAVPFPTIDPQVIRRSARALDRYGPDFRYAHYLQLKHWPLVLAGGAGATTLFALAQIPPTRRWLLSRRTAGQGPSPERRARSWFEVRFLADAGGQALRTQVSGGDPGYDETAKMLGEAALCVLLDKTPDHAGVITPAMAFGEPLIHRLQQAGMRFDSQWTPRPGRAV</sequence>
<dbReference type="InterPro" id="IPR036291">
    <property type="entry name" value="NAD(P)-bd_dom_sf"/>
</dbReference>
<dbReference type="GO" id="GO:0005886">
    <property type="term" value="C:plasma membrane"/>
    <property type="evidence" value="ECO:0007669"/>
    <property type="project" value="TreeGrafter"/>
</dbReference>
<dbReference type="Gene3D" id="3.40.50.720">
    <property type="entry name" value="NAD(P)-binding Rossmann-like Domain"/>
    <property type="match status" value="1"/>
</dbReference>
<dbReference type="SUPFAM" id="SSF51735">
    <property type="entry name" value="NAD(P)-binding Rossmann-fold domains"/>
    <property type="match status" value="1"/>
</dbReference>
<accession>A0A383XPS7</accession>
<comment type="caution">
    <text evidence="3">The sequence shown here is derived from an EMBL/GenBank/DDBJ whole genome shotgun (WGS) entry which is preliminary data.</text>
</comment>
<gene>
    <name evidence="3" type="ORF">DEH80_16555</name>
</gene>
<organism evidence="3 4">
    <name type="scientific">Abyssibacter profundi</name>
    <dbReference type="NCBI Taxonomy" id="2182787"/>
    <lineage>
        <taxon>Bacteria</taxon>
        <taxon>Pseudomonadati</taxon>
        <taxon>Pseudomonadota</taxon>
        <taxon>Gammaproteobacteria</taxon>
        <taxon>Chromatiales</taxon>
        <taxon>Oceanococcaceae</taxon>
        <taxon>Abyssibacter</taxon>
    </lineage>
</organism>
<dbReference type="EMBL" id="QEQK01000021">
    <property type="protein sequence ID" value="PWN54631.1"/>
    <property type="molecule type" value="Genomic_DNA"/>
</dbReference>
<feature type="domain" description="Saccharopine dehydrogenase NADP binding" evidence="2">
    <location>
        <begin position="5"/>
        <end position="110"/>
    </location>
</feature>
<dbReference type="RefSeq" id="WP_109721636.1">
    <property type="nucleotide sequence ID" value="NZ_QEQK01000021.1"/>
</dbReference>
<name>A0A383XPS7_9GAMM</name>
<dbReference type="PANTHER" id="PTHR12286:SF5">
    <property type="entry name" value="SACCHAROPINE DEHYDROGENASE-LIKE OXIDOREDUCTASE"/>
    <property type="match status" value="1"/>
</dbReference>
<dbReference type="PANTHER" id="PTHR12286">
    <property type="entry name" value="SACCHAROPINE DEHYDROGENASE-LIKE OXIDOREDUCTASE"/>
    <property type="match status" value="1"/>
</dbReference>